<organism evidence="2 3">
    <name type="scientific">Neisseria chenwenguii</name>
    <dbReference type="NCBI Taxonomy" id="1853278"/>
    <lineage>
        <taxon>Bacteria</taxon>
        <taxon>Pseudomonadati</taxon>
        <taxon>Pseudomonadota</taxon>
        <taxon>Betaproteobacteria</taxon>
        <taxon>Neisseriales</taxon>
        <taxon>Neisseriaceae</taxon>
        <taxon>Neisseria</taxon>
    </lineage>
</organism>
<dbReference type="AlphaFoldDB" id="A0A220S4C8"/>
<accession>A0A220S4C8</accession>
<dbReference type="RefSeq" id="WP_089036888.1">
    <property type="nucleotide sequence ID" value="NZ_CP022278.1"/>
</dbReference>
<keyword evidence="3" id="KW-1185">Reference proteome</keyword>
<evidence type="ECO:0000256" key="1">
    <source>
        <dbReference type="SAM" id="Phobius"/>
    </source>
</evidence>
<evidence type="ECO:0000313" key="3">
    <source>
        <dbReference type="Proteomes" id="UP000198238"/>
    </source>
</evidence>
<gene>
    <name evidence="2" type="ORF">BG910_11065</name>
</gene>
<feature type="transmembrane region" description="Helical" evidence="1">
    <location>
        <begin position="20"/>
        <end position="41"/>
    </location>
</feature>
<feature type="transmembrane region" description="Helical" evidence="1">
    <location>
        <begin position="53"/>
        <end position="71"/>
    </location>
</feature>
<dbReference type="KEGG" id="nei:BG910_11065"/>
<protein>
    <submittedName>
        <fullName evidence="2">Uncharacterized protein</fullName>
    </submittedName>
</protein>
<reference evidence="2 3" key="1">
    <citation type="submission" date="2017-06" db="EMBL/GenBank/DDBJ databases">
        <title>Neisseria chenwenguii sp. nov., isolated from the intestinal contents of Tibetan Plateau Pika in Yushu, Qinghai Province, China.</title>
        <authorList>
            <person name="Zhang G."/>
        </authorList>
    </citation>
    <scope>NUCLEOTIDE SEQUENCE [LARGE SCALE GENOMIC DNA]</scope>
    <source>
        <strain evidence="2 3">10023</strain>
    </source>
</reference>
<sequence>MLEQEILSVIRFYLDSTPPYYTISWYGAVFIFAICILKIIIDTIQRFKGIQTHSMPWLSWAVGMLAFIFIVHDDRPNLTVYYGHIVQEKLPSENIDYSQCTFGNEDYKVARQIGLEAYADAKSKAIMQAAQSGGDTGAKSCGVLPSTIF</sequence>
<evidence type="ECO:0000313" key="2">
    <source>
        <dbReference type="EMBL" id="ASK28198.1"/>
    </source>
</evidence>
<dbReference type="EMBL" id="CP022278">
    <property type="protein sequence ID" value="ASK28198.1"/>
    <property type="molecule type" value="Genomic_DNA"/>
</dbReference>
<proteinExistence type="predicted"/>
<keyword evidence="1" id="KW-0812">Transmembrane</keyword>
<keyword evidence="1" id="KW-0472">Membrane</keyword>
<name>A0A220S4C8_9NEIS</name>
<keyword evidence="1" id="KW-1133">Transmembrane helix</keyword>
<dbReference type="Proteomes" id="UP000198238">
    <property type="component" value="Chromosome"/>
</dbReference>